<dbReference type="Proteomes" id="UP000789901">
    <property type="component" value="Unassembled WGS sequence"/>
</dbReference>
<name>A0ABN7WHM9_GIGMA</name>
<feature type="non-terminal residue" evidence="1">
    <location>
        <position position="1"/>
    </location>
</feature>
<proteinExistence type="predicted"/>
<organism evidence="1 2">
    <name type="scientific">Gigaspora margarita</name>
    <dbReference type="NCBI Taxonomy" id="4874"/>
    <lineage>
        <taxon>Eukaryota</taxon>
        <taxon>Fungi</taxon>
        <taxon>Fungi incertae sedis</taxon>
        <taxon>Mucoromycota</taxon>
        <taxon>Glomeromycotina</taxon>
        <taxon>Glomeromycetes</taxon>
        <taxon>Diversisporales</taxon>
        <taxon>Gigasporaceae</taxon>
        <taxon>Gigaspora</taxon>
    </lineage>
</organism>
<protein>
    <submittedName>
        <fullName evidence="1">11593_t:CDS:1</fullName>
    </submittedName>
</protein>
<evidence type="ECO:0000313" key="1">
    <source>
        <dbReference type="EMBL" id="CAG8831688.1"/>
    </source>
</evidence>
<feature type="non-terminal residue" evidence="1">
    <location>
        <position position="123"/>
    </location>
</feature>
<dbReference type="EMBL" id="CAJVQB010044150">
    <property type="protein sequence ID" value="CAG8831688.1"/>
    <property type="molecule type" value="Genomic_DNA"/>
</dbReference>
<gene>
    <name evidence="1" type="ORF">GMARGA_LOCUS30752</name>
</gene>
<accession>A0ABN7WHM9</accession>
<sequence>NNENQFGYKEEFDQSSNVFELDELTQRQSPTLKRHLLLNEEIYINIKDEQRQSRATFLLHVNVQITGDVPCRAPVVAQFEEGDIPSSSMELMESINFDEQLTYKKPIFKRKMCLMQHIHIHAT</sequence>
<comment type="caution">
    <text evidence="1">The sequence shown here is derived from an EMBL/GenBank/DDBJ whole genome shotgun (WGS) entry which is preliminary data.</text>
</comment>
<keyword evidence="2" id="KW-1185">Reference proteome</keyword>
<evidence type="ECO:0000313" key="2">
    <source>
        <dbReference type="Proteomes" id="UP000789901"/>
    </source>
</evidence>
<reference evidence="1 2" key="1">
    <citation type="submission" date="2021-06" db="EMBL/GenBank/DDBJ databases">
        <authorList>
            <person name="Kallberg Y."/>
            <person name="Tangrot J."/>
            <person name="Rosling A."/>
        </authorList>
    </citation>
    <scope>NUCLEOTIDE SEQUENCE [LARGE SCALE GENOMIC DNA]</scope>
    <source>
        <strain evidence="1 2">120-4 pot B 10/14</strain>
    </source>
</reference>